<reference evidence="2" key="1">
    <citation type="journal article" date="2017" name="Science">
        <title>Giant viruses with an expanded complement of translation system components.</title>
        <authorList>
            <person name="Schulz F."/>
            <person name="Yutin N."/>
            <person name="Ivanova N.N."/>
            <person name="Ortega D.R."/>
            <person name="Lee T.K."/>
            <person name="Vierheilig J."/>
            <person name="Daims H."/>
            <person name="Horn M."/>
            <person name="Wagner M."/>
            <person name="Jensen G.J."/>
            <person name="Kyrpides N.C."/>
            <person name="Koonin E.V."/>
            <person name="Woyke T."/>
        </authorList>
    </citation>
    <scope>NUCLEOTIDE SEQUENCE</scope>
    <source>
        <strain evidence="2">KNV1</strain>
    </source>
</reference>
<proteinExistence type="predicted"/>
<feature type="transmembrane region" description="Helical" evidence="1">
    <location>
        <begin position="15"/>
        <end position="38"/>
    </location>
</feature>
<organism evidence="2">
    <name type="scientific">Klosneuvirus KNV1</name>
    <dbReference type="NCBI Taxonomy" id="1977640"/>
    <lineage>
        <taxon>Viruses</taxon>
        <taxon>Varidnaviria</taxon>
        <taxon>Bamfordvirae</taxon>
        <taxon>Nucleocytoviricota</taxon>
        <taxon>Megaviricetes</taxon>
        <taxon>Imitervirales</taxon>
        <taxon>Mimiviridae</taxon>
        <taxon>Klosneuvirinae</taxon>
        <taxon>Klosneuvirus</taxon>
    </lineage>
</organism>
<feature type="transmembrane region" description="Helical" evidence="1">
    <location>
        <begin position="44"/>
        <end position="60"/>
    </location>
</feature>
<evidence type="ECO:0000256" key="1">
    <source>
        <dbReference type="SAM" id="Phobius"/>
    </source>
</evidence>
<name>A0A1V0SKN5_9VIRU</name>
<dbReference type="EMBL" id="KY684111">
    <property type="protein sequence ID" value="ARF12231.1"/>
    <property type="molecule type" value="Genomic_DNA"/>
</dbReference>
<evidence type="ECO:0000313" key="2">
    <source>
        <dbReference type="EMBL" id="ARF12231.1"/>
    </source>
</evidence>
<sequence>MTNFLSHYKKYNPNLYSLMVSLLLAIWYNGVTGIINYYLPNRGPFISIFLMMVPIFVFLTDDGRLNELYAPSNIQYPILASAQHFQNVKDED</sequence>
<gene>
    <name evidence="2" type="ORF">Klosneuvirus_4_46</name>
</gene>
<protein>
    <submittedName>
        <fullName evidence="2">Uncharacterized protein</fullName>
    </submittedName>
</protein>
<accession>A0A1V0SKN5</accession>
<keyword evidence="1" id="KW-1133">Transmembrane helix</keyword>
<keyword evidence="1" id="KW-0812">Transmembrane</keyword>
<keyword evidence="1" id="KW-0472">Membrane</keyword>